<dbReference type="AlphaFoldDB" id="A0A2H0E085"/>
<dbReference type="EMBL" id="PCTU01000119">
    <property type="protein sequence ID" value="PIP87651.1"/>
    <property type="molecule type" value="Genomic_DNA"/>
</dbReference>
<feature type="transmembrane region" description="Helical" evidence="1">
    <location>
        <begin position="213"/>
        <end position="233"/>
    </location>
</feature>
<evidence type="ECO:0000313" key="3">
    <source>
        <dbReference type="Proteomes" id="UP000229981"/>
    </source>
</evidence>
<reference evidence="2 3" key="1">
    <citation type="submission" date="2017-09" db="EMBL/GenBank/DDBJ databases">
        <title>Depth-based differentiation of microbial function through sediment-hosted aquifers and enrichment of novel symbionts in the deep terrestrial subsurface.</title>
        <authorList>
            <person name="Probst A.J."/>
            <person name="Ladd B."/>
            <person name="Jarett J.K."/>
            <person name="Geller-Mcgrath D.E."/>
            <person name="Sieber C.M."/>
            <person name="Emerson J.B."/>
            <person name="Anantharaman K."/>
            <person name="Thomas B.C."/>
            <person name="Malmstrom R."/>
            <person name="Stieglmeier M."/>
            <person name="Klingl A."/>
            <person name="Woyke T."/>
            <person name="Ryan C.M."/>
            <person name="Banfield J.F."/>
        </authorList>
    </citation>
    <scope>NUCLEOTIDE SEQUENCE [LARGE SCALE GENOMIC DNA]</scope>
    <source>
        <strain evidence="2">CG22_combo_CG10-13_8_21_14_all_01_47_9</strain>
    </source>
</reference>
<feature type="transmembrane region" description="Helical" evidence="1">
    <location>
        <begin position="166"/>
        <end position="184"/>
    </location>
</feature>
<keyword evidence="1" id="KW-1133">Transmembrane helix</keyword>
<feature type="transmembrane region" description="Helical" evidence="1">
    <location>
        <begin position="399"/>
        <end position="416"/>
    </location>
</feature>
<keyword evidence="1" id="KW-0812">Transmembrane</keyword>
<feature type="transmembrane region" description="Helical" evidence="1">
    <location>
        <begin position="340"/>
        <end position="360"/>
    </location>
</feature>
<dbReference type="Pfam" id="PF09913">
    <property type="entry name" value="DUF2142"/>
    <property type="match status" value="1"/>
</dbReference>
<gene>
    <name evidence="2" type="ORF">COW80_04690</name>
</gene>
<comment type="caution">
    <text evidence="2">The sequence shown here is derived from an EMBL/GenBank/DDBJ whole genome shotgun (WGS) entry which is preliminary data.</text>
</comment>
<accession>A0A2H0E085</accession>
<name>A0A2H0E085_9BACT</name>
<feature type="transmembrane region" description="Helical" evidence="1">
    <location>
        <begin position="314"/>
        <end position="334"/>
    </location>
</feature>
<keyword evidence="1" id="KW-0472">Membrane</keyword>
<evidence type="ECO:0008006" key="4">
    <source>
        <dbReference type="Google" id="ProtNLM"/>
    </source>
</evidence>
<evidence type="ECO:0000313" key="2">
    <source>
        <dbReference type="EMBL" id="PIP87651.1"/>
    </source>
</evidence>
<organism evidence="2 3">
    <name type="scientific">Candidatus Beckwithbacteria bacterium CG22_combo_CG10-13_8_21_14_all_01_47_9</name>
    <dbReference type="NCBI Taxonomy" id="1974496"/>
    <lineage>
        <taxon>Bacteria</taxon>
        <taxon>Candidatus Beckwithiibacteriota</taxon>
    </lineage>
</organism>
<feature type="transmembrane region" description="Helical" evidence="1">
    <location>
        <begin position="190"/>
        <end position="206"/>
    </location>
</feature>
<protein>
    <recommendedName>
        <fullName evidence="4">Glycosyltransferase RgtA/B/C/D-like domain-containing protein</fullName>
    </recommendedName>
</protein>
<sequence>MKNKWLIILLVASFFKGLIWLFFTPIFQIPDEPSHFAYVQFLAEENRRPHPRREVVTSQELFSVSQIVNFNWKIEHPVWQGYPKNWLGKIKSINPEAKKEFIANPYLTSLKRPGLYYSAAAQIYRLLANQSFLWQFFSVRFFSLICQLITIWLVYLISIKLTKKSWLSLAAAAGVSFHPGFSFILNGVSYEALGVLAATLFIYLAVTKGKIIWLLLTALVGILIKPDLIFLWLLLPFCLPKKPRIIIIGSLVLSFIGFIWLNPVINQVVRGQYSWLDRYLYVVPLKDYADYANQLIQLLSNGQIFYKTIEYVQIFIRVHYHQIFAWYWGVFGWLEKTMPIGVYPGLKILTLLSFFGLIQVWPKAKWLVLAVLIQAGVVIANDFLVFSQTGQLYGIQGRYFYPAIAAQMILFVWGLSRWVKPGYLVAGAVGLNLIGLFSLYQYFGWVWGS</sequence>
<evidence type="ECO:0000256" key="1">
    <source>
        <dbReference type="SAM" id="Phobius"/>
    </source>
</evidence>
<proteinExistence type="predicted"/>
<feature type="transmembrane region" description="Helical" evidence="1">
    <location>
        <begin position="423"/>
        <end position="443"/>
    </location>
</feature>
<feature type="transmembrane region" description="Helical" evidence="1">
    <location>
        <begin position="132"/>
        <end position="154"/>
    </location>
</feature>
<dbReference type="Proteomes" id="UP000229981">
    <property type="component" value="Unassembled WGS sequence"/>
</dbReference>
<dbReference type="InterPro" id="IPR018674">
    <property type="entry name" value="DUF2142_membrane"/>
</dbReference>
<feature type="transmembrane region" description="Helical" evidence="1">
    <location>
        <begin position="7"/>
        <end position="27"/>
    </location>
</feature>
<feature type="transmembrane region" description="Helical" evidence="1">
    <location>
        <begin position="367"/>
        <end position="387"/>
    </location>
</feature>
<feature type="transmembrane region" description="Helical" evidence="1">
    <location>
        <begin position="245"/>
        <end position="265"/>
    </location>
</feature>